<sequence length="487" mass="49607">MRSRIIGTTLGLVAALAVVLPVQGSLSHAPVDHRHLAARLSGGVRPGQLCLWDMNDLTDNCGLTRCEHISRCWPDGTCGNHCLLLALGASGCLNDGECERGACNAGGVCALVPTGGACRLSQACASGLCDDSGTCVDASESRLYAPGHICTGAEQCISSECSDSVEPVHVCRGGGGLCEPVSRCAKFRLGQPCRDTSQCSRGACKVTGGVCEYARVGEACGSDSECHSGRCRFGTCQALGGGEKCSYGADCVTSFCVPSNSSGVAGKCLQNGPGGFCRDRRDCLGGFCSGACLGAAGDACRMAMDCSSFSCVDFKCAKGGAGAACGAHVQCVSSICAPDDSMQQCLLYGCYTPTVCALSSPGAACYADRDCMPKSWCNGTTPEVWNPKVVGTCISGARPAPPATSASSSTKMGTSHTPAVPTSRPTGATCTTNTQCATQYCRKPLLEDRITRASAGTCDTKKTAGGKCYQNGGCASGACDKTNGVCL</sequence>
<reference evidence="3" key="1">
    <citation type="journal article" date="2023" name="PhytoFront">
        <title>Draft Genome Resources of Seven Strains of Tilletia horrida, Causal Agent of Kernel Smut of Rice.</title>
        <authorList>
            <person name="Khanal S."/>
            <person name="Antony Babu S."/>
            <person name="Zhou X.G."/>
        </authorList>
    </citation>
    <scope>NUCLEOTIDE SEQUENCE</scope>
    <source>
        <strain evidence="3">TX3</strain>
    </source>
</reference>
<protein>
    <recommendedName>
        <fullName evidence="5">Dickkopf N-terminal cysteine-rich domain-containing protein</fullName>
    </recommendedName>
</protein>
<evidence type="ECO:0008006" key="5">
    <source>
        <dbReference type="Google" id="ProtNLM"/>
    </source>
</evidence>
<evidence type="ECO:0000256" key="1">
    <source>
        <dbReference type="SAM" id="MobiDB-lite"/>
    </source>
</evidence>
<gene>
    <name evidence="3" type="ORF">OC842_005336</name>
</gene>
<evidence type="ECO:0000313" key="4">
    <source>
        <dbReference type="Proteomes" id="UP001176521"/>
    </source>
</evidence>
<organism evidence="3 4">
    <name type="scientific">Tilletia horrida</name>
    <dbReference type="NCBI Taxonomy" id="155126"/>
    <lineage>
        <taxon>Eukaryota</taxon>
        <taxon>Fungi</taxon>
        <taxon>Dikarya</taxon>
        <taxon>Basidiomycota</taxon>
        <taxon>Ustilaginomycotina</taxon>
        <taxon>Exobasidiomycetes</taxon>
        <taxon>Tilletiales</taxon>
        <taxon>Tilletiaceae</taxon>
        <taxon>Tilletia</taxon>
    </lineage>
</organism>
<accession>A0AAN6GAA8</accession>
<dbReference type="EMBL" id="JAPDMQ010000373">
    <property type="protein sequence ID" value="KAK0525972.1"/>
    <property type="molecule type" value="Genomic_DNA"/>
</dbReference>
<feature type="signal peptide" evidence="2">
    <location>
        <begin position="1"/>
        <end position="24"/>
    </location>
</feature>
<name>A0AAN6GAA8_9BASI</name>
<evidence type="ECO:0000313" key="3">
    <source>
        <dbReference type="EMBL" id="KAK0525972.1"/>
    </source>
</evidence>
<keyword evidence="4" id="KW-1185">Reference proteome</keyword>
<dbReference type="Proteomes" id="UP001176521">
    <property type="component" value="Unassembled WGS sequence"/>
</dbReference>
<proteinExistence type="predicted"/>
<comment type="caution">
    <text evidence="3">The sequence shown here is derived from an EMBL/GenBank/DDBJ whole genome shotgun (WGS) entry which is preliminary data.</text>
</comment>
<evidence type="ECO:0000256" key="2">
    <source>
        <dbReference type="SAM" id="SignalP"/>
    </source>
</evidence>
<dbReference type="AlphaFoldDB" id="A0AAN6GAA8"/>
<keyword evidence="2" id="KW-0732">Signal</keyword>
<feature type="region of interest" description="Disordered" evidence="1">
    <location>
        <begin position="401"/>
        <end position="425"/>
    </location>
</feature>
<feature type="chain" id="PRO_5043044121" description="Dickkopf N-terminal cysteine-rich domain-containing protein" evidence="2">
    <location>
        <begin position="25"/>
        <end position="487"/>
    </location>
</feature>